<dbReference type="Pfam" id="PF00501">
    <property type="entry name" value="AMP-binding"/>
    <property type="match status" value="1"/>
</dbReference>
<dbReference type="InterPro" id="IPR036291">
    <property type="entry name" value="NAD(P)-bd_dom_sf"/>
</dbReference>
<sequence>MATNVSLMEQTGSSKVVYVQEMEALFKGLIASKPGLSSLMIGSLDELLNAEEAPVVPYQPDFAEAVDDPIVVLHSSGSTGLPKPVVMTHGTFAVMDNDRNFPTVPGRKNHDLTLFDFDGAESRIYEPFPPFHVGGFFYKIVLPLYTHTIPVFGPPLRPPSGALVADILKQQNVRGCILPPAVAEQLLHEPDGLDCFKQLDVFCYAGGPLSQATGDSISSVTSVCQFYGGTEIGQVRQLVPQGGDWPYMEFHPNAKIELCPSDDDAYEMIIFPDEGFCALNHNFPDVKEWQTKDLFKRHPTKENLWRFHGRKDDIIVLSSGEKLYPVLMEKQLEGLQNVSGALITGHGRFQPALLLEVKEAEGRDDVAILDEMWPAIESANKNMPGHGRVTRQMILLAKEDKPFVRAGKGTIVRKLTEKAYAEEVESLYASRTHQLPIRAPSLVATAFTPDAVENLIRSILPAAIGSCKAEDDLYVSGLDSLKTVEAVEMLRASLSHHRSMSDLGWLSAETFYGNPSIAQLSRLVLDFLNNGKVPPKRDRIAIMSEMLERFAAPLKGPQHPPPISEQISGKIAVAITGTTGTLGPYLLESFFLDSIVFEIWCLNRSSAAREQWQDHCESRGLNAKGSIPKLNFVTVQFGSEDLGIRSPDELNAIQNCDLIVHNAWKVDFKQDVTSFAENLQSMQTLAKWSISSPRHPRVIFLSSVSSVGRYRPPDNATGIPETPIEDLDVSLPIGYAESKRVAERLLDRAATESGAQVSLLRIGQIGGPAAAAASEQSRWSVREAIPAMLKTSKSLQCIPSDFPPVDWIPVDVVSRIVAELSLNDIRYSTATPRYYNVANPHPVPWRKFIPSLKQSCGPDAQAVPLVEWIEKVREFGANDATELADKPAIKLLDFYALMAASSGGAARYQTEAAVRASETMKALEPVGASLMEMWVGQCE</sequence>
<name>A0AA43QY71_9LECA</name>
<dbReference type="Proteomes" id="UP001161017">
    <property type="component" value="Unassembled WGS sequence"/>
</dbReference>
<proteinExistence type="predicted"/>
<dbReference type="SUPFAM" id="SSF56801">
    <property type="entry name" value="Acetyl-CoA synthetase-like"/>
    <property type="match status" value="1"/>
</dbReference>
<feature type="domain" description="Thioester reductase (TE)" evidence="4">
    <location>
        <begin position="575"/>
        <end position="816"/>
    </location>
</feature>
<dbReference type="Gene3D" id="3.40.50.12780">
    <property type="entry name" value="N-terminal domain of ligase-like"/>
    <property type="match status" value="1"/>
</dbReference>
<organism evidence="5 6">
    <name type="scientific">Ramalina farinacea</name>
    <dbReference type="NCBI Taxonomy" id="258253"/>
    <lineage>
        <taxon>Eukaryota</taxon>
        <taxon>Fungi</taxon>
        <taxon>Dikarya</taxon>
        <taxon>Ascomycota</taxon>
        <taxon>Pezizomycotina</taxon>
        <taxon>Lecanoromycetes</taxon>
        <taxon>OSLEUM clade</taxon>
        <taxon>Lecanoromycetidae</taxon>
        <taxon>Lecanorales</taxon>
        <taxon>Lecanorineae</taxon>
        <taxon>Ramalinaceae</taxon>
        <taxon>Ramalina</taxon>
    </lineage>
</organism>
<dbReference type="AlphaFoldDB" id="A0AA43QY71"/>
<evidence type="ECO:0000256" key="1">
    <source>
        <dbReference type="ARBA" id="ARBA00022450"/>
    </source>
</evidence>
<evidence type="ECO:0000259" key="4">
    <source>
        <dbReference type="Pfam" id="PF07993"/>
    </source>
</evidence>
<dbReference type="EMBL" id="JAPUFD010000019">
    <property type="protein sequence ID" value="MDI1492470.1"/>
    <property type="molecule type" value="Genomic_DNA"/>
</dbReference>
<evidence type="ECO:0000259" key="3">
    <source>
        <dbReference type="Pfam" id="PF00501"/>
    </source>
</evidence>
<gene>
    <name evidence="5" type="ORF">OHK93_003684</name>
</gene>
<dbReference type="Pfam" id="PF23562">
    <property type="entry name" value="AMP-binding_C_3"/>
    <property type="match status" value="1"/>
</dbReference>
<dbReference type="SUPFAM" id="SSF51735">
    <property type="entry name" value="NAD(P)-binding Rossmann-fold domains"/>
    <property type="match status" value="1"/>
</dbReference>
<keyword evidence="2" id="KW-0597">Phosphoprotein</keyword>
<comment type="caution">
    <text evidence="5">The sequence shown here is derived from an EMBL/GenBank/DDBJ whole genome shotgun (WGS) entry which is preliminary data.</text>
</comment>
<dbReference type="Gene3D" id="3.40.50.720">
    <property type="entry name" value="NAD(P)-binding Rossmann-like Domain"/>
    <property type="match status" value="1"/>
</dbReference>
<keyword evidence="1" id="KW-0596">Phosphopantetheine</keyword>
<evidence type="ECO:0000313" key="6">
    <source>
        <dbReference type="Proteomes" id="UP001161017"/>
    </source>
</evidence>
<evidence type="ECO:0000313" key="5">
    <source>
        <dbReference type="EMBL" id="MDI1492470.1"/>
    </source>
</evidence>
<dbReference type="InterPro" id="IPR036736">
    <property type="entry name" value="ACP-like_sf"/>
</dbReference>
<feature type="domain" description="AMP-dependent synthetase/ligase" evidence="3">
    <location>
        <begin position="49"/>
        <end position="235"/>
    </location>
</feature>
<dbReference type="InterPro" id="IPR020845">
    <property type="entry name" value="AMP-binding_CS"/>
</dbReference>
<dbReference type="InterPro" id="IPR051414">
    <property type="entry name" value="Adenylate-forming_Reductase"/>
</dbReference>
<dbReference type="Pfam" id="PF07993">
    <property type="entry name" value="NAD_binding_4"/>
    <property type="match status" value="1"/>
</dbReference>
<evidence type="ECO:0000256" key="2">
    <source>
        <dbReference type="ARBA" id="ARBA00022553"/>
    </source>
</evidence>
<protein>
    <submittedName>
        <fullName evidence="5">Secondary metabolism biosynthetic enzyme</fullName>
    </submittedName>
</protein>
<dbReference type="PROSITE" id="PS00455">
    <property type="entry name" value="AMP_BINDING"/>
    <property type="match status" value="1"/>
</dbReference>
<dbReference type="SUPFAM" id="SSF47336">
    <property type="entry name" value="ACP-like"/>
    <property type="match status" value="1"/>
</dbReference>
<dbReference type="InterPro" id="IPR000873">
    <property type="entry name" value="AMP-dep_synth/lig_dom"/>
</dbReference>
<dbReference type="PANTHER" id="PTHR43439:SF2">
    <property type="entry name" value="ENZYME, PUTATIVE (JCVI)-RELATED"/>
    <property type="match status" value="1"/>
</dbReference>
<dbReference type="PANTHER" id="PTHR43439">
    <property type="entry name" value="PHENYLACETATE-COENZYME A LIGASE"/>
    <property type="match status" value="1"/>
</dbReference>
<reference evidence="5" key="1">
    <citation type="journal article" date="2023" name="Genome Biol. Evol.">
        <title>First Whole Genome Sequence and Flow Cytometry Genome Size Data for the Lichen-Forming Fungus Ramalina farinacea (Ascomycota).</title>
        <authorList>
            <person name="Llewellyn T."/>
            <person name="Mian S."/>
            <person name="Hill R."/>
            <person name="Leitch I.J."/>
            <person name="Gaya E."/>
        </authorList>
    </citation>
    <scope>NUCLEOTIDE SEQUENCE</scope>
    <source>
        <strain evidence="5">LIQ254RAFAR</strain>
    </source>
</reference>
<dbReference type="InterPro" id="IPR013120">
    <property type="entry name" value="FAR_NAD-bd"/>
</dbReference>
<keyword evidence="6" id="KW-1185">Reference proteome</keyword>
<accession>A0AA43QY71</accession>
<dbReference type="InterPro" id="IPR042099">
    <property type="entry name" value="ANL_N_sf"/>
</dbReference>